<evidence type="ECO:0000313" key="4">
    <source>
        <dbReference type="EMBL" id="KAK8834603.1"/>
    </source>
</evidence>
<evidence type="ECO:0000256" key="1">
    <source>
        <dbReference type="ARBA" id="ARBA00022786"/>
    </source>
</evidence>
<comment type="caution">
    <text evidence="4">The sequence shown here is derived from an EMBL/GenBank/DDBJ whole genome shotgun (WGS) entry which is preliminary data.</text>
</comment>
<evidence type="ECO:0000313" key="6">
    <source>
        <dbReference type="Proteomes" id="UP001470230"/>
    </source>
</evidence>
<accession>A0ABR2GLY2</accession>
<organism evidence="4 6">
    <name type="scientific">Tritrichomonas musculus</name>
    <dbReference type="NCBI Taxonomy" id="1915356"/>
    <lineage>
        <taxon>Eukaryota</taxon>
        <taxon>Metamonada</taxon>
        <taxon>Parabasalia</taxon>
        <taxon>Tritrichomonadida</taxon>
        <taxon>Tritrichomonadidae</taxon>
        <taxon>Tritrichomonas</taxon>
    </lineage>
</organism>
<evidence type="ECO:0000256" key="2">
    <source>
        <dbReference type="PROSITE-ProRule" id="PRU00104"/>
    </source>
</evidence>
<proteinExistence type="predicted"/>
<gene>
    <name evidence="5" type="ORF">M9Y10_026237</name>
    <name evidence="4" type="ORF">M9Y10_027265</name>
</gene>
<feature type="domain" description="HECT" evidence="3">
    <location>
        <begin position="94"/>
        <end position="153"/>
    </location>
</feature>
<dbReference type="Gene3D" id="3.90.1750.10">
    <property type="entry name" value="Hect, E3 ligase catalytic domains"/>
    <property type="match status" value="1"/>
</dbReference>
<dbReference type="Proteomes" id="UP001470230">
    <property type="component" value="Unassembled WGS sequence"/>
</dbReference>
<evidence type="ECO:0000259" key="3">
    <source>
        <dbReference type="PROSITE" id="PS50237"/>
    </source>
</evidence>
<comment type="caution">
    <text evidence="2">Lacks conserved residue(s) required for the propagation of feature annotation.</text>
</comment>
<evidence type="ECO:0000313" key="5">
    <source>
        <dbReference type="EMBL" id="KAK8842021.1"/>
    </source>
</evidence>
<sequence>MSWNIALSSKDTLQNLYMKKIIKPAFSMNTESKFKFISQILMTEAQGLPSLSLVFNRFEQQKFMEKYEKTENKVGNNKARPLFAQFMEQVDQTSLAHLKVCGDVPFKIDNLIGENPVDLGGPAREIFSSLIMEMMNERIGIFFYNPNRQHQNK</sequence>
<keyword evidence="6" id="KW-1185">Reference proteome</keyword>
<dbReference type="PROSITE" id="PS50237">
    <property type="entry name" value="HECT"/>
    <property type="match status" value="1"/>
</dbReference>
<dbReference type="SUPFAM" id="SSF56204">
    <property type="entry name" value="Hect, E3 ligase catalytic domain"/>
    <property type="match status" value="1"/>
</dbReference>
<name>A0ABR2GLY2_9EUKA</name>
<dbReference type="EMBL" id="JAPFFF010000361">
    <property type="protein sequence ID" value="KAK8834603.1"/>
    <property type="molecule type" value="Genomic_DNA"/>
</dbReference>
<dbReference type="InterPro" id="IPR035983">
    <property type="entry name" value="Hect_E3_ubiquitin_ligase"/>
</dbReference>
<protein>
    <recommendedName>
        <fullName evidence="3">HECT domain-containing protein</fullName>
    </recommendedName>
</protein>
<reference evidence="4 6" key="1">
    <citation type="submission" date="2024-04" db="EMBL/GenBank/DDBJ databases">
        <title>Tritrichomonas musculus Genome.</title>
        <authorList>
            <person name="Alves-Ferreira E."/>
            <person name="Grigg M."/>
            <person name="Lorenzi H."/>
            <person name="Galac M."/>
        </authorList>
    </citation>
    <scope>NUCLEOTIDE SEQUENCE [LARGE SCALE GENOMIC DNA]</scope>
    <source>
        <strain evidence="4 6">EAF2021</strain>
    </source>
</reference>
<keyword evidence="1 2" id="KW-0833">Ubl conjugation pathway</keyword>
<dbReference type="EMBL" id="JAPFFF010000039">
    <property type="protein sequence ID" value="KAK8842021.1"/>
    <property type="molecule type" value="Genomic_DNA"/>
</dbReference>
<dbReference type="InterPro" id="IPR000569">
    <property type="entry name" value="HECT_dom"/>
</dbReference>